<protein>
    <recommendedName>
        <fullName evidence="3">HMA domain-containing protein</fullName>
    </recommendedName>
</protein>
<evidence type="ECO:0000313" key="2">
    <source>
        <dbReference type="Proteomes" id="UP001165488"/>
    </source>
</evidence>
<proteinExistence type="predicted"/>
<dbReference type="RefSeq" id="WP_241274691.1">
    <property type="nucleotide sequence ID" value="NZ_JAKZGS010000006.1"/>
</dbReference>
<gene>
    <name evidence="1" type="ORF">MM236_09260</name>
</gene>
<evidence type="ECO:0008006" key="3">
    <source>
        <dbReference type="Google" id="ProtNLM"/>
    </source>
</evidence>
<comment type="caution">
    <text evidence="1">The sequence shown here is derived from an EMBL/GenBank/DDBJ whole genome shotgun (WGS) entry which is preliminary data.</text>
</comment>
<organism evidence="1 2">
    <name type="scientific">Belliella calami</name>
    <dbReference type="NCBI Taxonomy" id="2923436"/>
    <lineage>
        <taxon>Bacteria</taxon>
        <taxon>Pseudomonadati</taxon>
        <taxon>Bacteroidota</taxon>
        <taxon>Cytophagia</taxon>
        <taxon>Cytophagales</taxon>
        <taxon>Cyclobacteriaceae</taxon>
        <taxon>Belliella</taxon>
    </lineage>
</organism>
<sequence>MVEVFCTNIQDSTVASKILNEIEGKFPGLKVNFDLEDCDKILRIEFSMDFEPKEVIEFVSHRGHTIYALEDIIYPIC</sequence>
<dbReference type="EMBL" id="JAKZGS010000006">
    <property type="protein sequence ID" value="MCH7398176.1"/>
    <property type="molecule type" value="Genomic_DNA"/>
</dbReference>
<name>A0ABS9UNI5_9BACT</name>
<keyword evidence="2" id="KW-1185">Reference proteome</keyword>
<dbReference type="Proteomes" id="UP001165488">
    <property type="component" value="Unassembled WGS sequence"/>
</dbReference>
<reference evidence="1" key="1">
    <citation type="submission" date="2022-03" db="EMBL/GenBank/DDBJ databases">
        <title>De novo assembled genomes of Belliella spp. (Cyclobacteriaceae) strains.</title>
        <authorList>
            <person name="Szabo A."/>
            <person name="Korponai K."/>
            <person name="Felfoldi T."/>
        </authorList>
    </citation>
    <scope>NUCLEOTIDE SEQUENCE</scope>
    <source>
        <strain evidence="1">DSM 107340</strain>
    </source>
</reference>
<accession>A0ABS9UNI5</accession>
<evidence type="ECO:0000313" key="1">
    <source>
        <dbReference type="EMBL" id="MCH7398176.1"/>
    </source>
</evidence>